<evidence type="ECO:0000313" key="7">
    <source>
        <dbReference type="Proteomes" id="UP000585474"/>
    </source>
</evidence>
<feature type="domain" description="Prenyltransferase alpha-alpha toroid" evidence="4">
    <location>
        <begin position="37"/>
        <end position="165"/>
    </location>
</feature>
<organism evidence="6 7">
    <name type="scientific">Actinidia rufa</name>
    <dbReference type="NCBI Taxonomy" id="165716"/>
    <lineage>
        <taxon>Eukaryota</taxon>
        <taxon>Viridiplantae</taxon>
        <taxon>Streptophyta</taxon>
        <taxon>Embryophyta</taxon>
        <taxon>Tracheophyta</taxon>
        <taxon>Spermatophyta</taxon>
        <taxon>Magnoliopsida</taxon>
        <taxon>eudicotyledons</taxon>
        <taxon>Gunneridae</taxon>
        <taxon>Pentapetalae</taxon>
        <taxon>asterids</taxon>
        <taxon>Ericales</taxon>
        <taxon>Actinidiaceae</taxon>
        <taxon>Actinidia</taxon>
    </lineage>
</organism>
<evidence type="ECO:0000313" key="6">
    <source>
        <dbReference type="EMBL" id="GFY88407.1"/>
    </source>
</evidence>
<dbReference type="OrthoDB" id="70707at2759"/>
<name>A0A7J0ES78_9ERIC</name>
<evidence type="ECO:0000256" key="3">
    <source>
        <dbReference type="SAM" id="MobiDB-lite"/>
    </source>
</evidence>
<keyword evidence="7" id="KW-1185">Reference proteome</keyword>
<dbReference type="SUPFAM" id="SSF50985">
    <property type="entry name" value="RCC1/BLIP-II"/>
    <property type="match status" value="1"/>
</dbReference>
<dbReference type="InterPro" id="IPR001330">
    <property type="entry name" value="Prenyltrans"/>
</dbReference>
<accession>A0A7J0ES78</accession>
<dbReference type="Pfam" id="PF00432">
    <property type="entry name" value="Prenyltrans"/>
    <property type="match status" value="1"/>
</dbReference>
<protein>
    <submittedName>
        <fullName evidence="6">RAB geranylgeranyl transferase beta subunit 1</fullName>
    </submittedName>
</protein>
<evidence type="ECO:0000259" key="4">
    <source>
        <dbReference type="Pfam" id="PF00432"/>
    </source>
</evidence>
<dbReference type="GO" id="GO:0016740">
    <property type="term" value="F:transferase activity"/>
    <property type="evidence" value="ECO:0007669"/>
    <property type="project" value="UniProtKB-KW"/>
</dbReference>
<keyword evidence="6" id="KW-0808">Transferase</keyword>
<dbReference type="PRINTS" id="PR00633">
    <property type="entry name" value="RCCNDNSATION"/>
</dbReference>
<dbReference type="EMBL" id="BJWL01000006">
    <property type="protein sequence ID" value="GFY88407.1"/>
    <property type="molecule type" value="Genomic_DNA"/>
</dbReference>
<dbReference type="InterPro" id="IPR051709">
    <property type="entry name" value="Ub-ligase/GTPase-reg"/>
</dbReference>
<feature type="repeat" description="RCC1" evidence="2">
    <location>
        <begin position="377"/>
        <end position="430"/>
    </location>
</feature>
<feature type="domain" description="RCC1-like" evidence="5">
    <location>
        <begin position="238"/>
        <end position="588"/>
    </location>
</feature>
<evidence type="ECO:0000259" key="5">
    <source>
        <dbReference type="Pfam" id="PF25390"/>
    </source>
</evidence>
<feature type="region of interest" description="Disordered" evidence="3">
    <location>
        <begin position="247"/>
        <end position="274"/>
    </location>
</feature>
<proteinExistence type="predicted"/>
<sequence length="596" mass="63996">MHVSGIDGHIGDGQGCTVGEGSCYIWSPTMGVPVEFGSVARGGVVFCCVGALAITGSLHHIDKDLLGWWLCERQVKSGGLNGRPEKLADVCYSWWVLSSLIMIDRVHWIDKAKLAKFILDCQDKEKGGISDRPDDAVDVFHTYFGVAGLSLLEYPGLKAIDPAYALPVDVDLSDGNGGCSPVGLNCTGIRGLVSKGGTGPVEASVCSKVEPDVTLQMRSQKFQVTMEGRERANEEVEEEIWSWGAGTEGQLGTGKLEDDHLPPPLQTPPGESADMGKGKLWSVGSWEMVNSLQPQPVQFFQGLFVTHVSAGWNHSGFVTDTGCLFTCGDGSFGQLGHGDYESHSFPVLLPYFDSKPVEQVACGMRHSLVLLKGHSGDRIYGFGSGKRGQLGISREKIGSICLPQTTIGLEGVKIYSIHANGDHSAALSADGRLYTWGRGYTSRSDAYNPQHLGSSLSFVQAALGWNHALLLTGEGEVYMLGGKQHGTLGESHKMDLIKHFSENSEETVLGKIPGLNSIKVLRITAGAEHSALVTENGLVMTWGWGEHGQLGLGSTSNQTSPQVVKLGHKLHNTDSRTEVYCGSGFTLAVRTHHLPR</sequence>
<dbReference type="PANTHER" id="PTHR45622:SF71">
    <property type="entry name" value="ULTRAVIOLET-B RECEPTOR UVR8"/>
    <property type="match status" value="1"/>
</dbReference>
<evidence type="ECO:0000256" key="2">
    <source>
        <dbReference type="PROSITE-ProRule" id="PRU00235"/>
    </source>
</evidence>
<feature type="repeat" description="RCC1" evidence="2">
    <location>
        <begin position="238"/>
        <end position="321"/>
    </location>
</feature>
<dbReference type="InterPro" id="IPR000408">
    <property type="entry name" value="Reg_chr_condens"/>
</dbReference>
<dbReference type="PANTHER" id="PTHR45622">
    <property type="entry name" value="UBIQUITIN-PROTEIN LIGASE E3A-RELATED"/>
    <property type="match status" value="1"/>
</dbReference>
<dbReference type="AlphaFoldDB" id="A0A7J0ES78"/>
<keyword evidence="1" id="KW-0677">Repeat</keyword>
<dbReference type="InterPro" id="IPR009091">
    <property type="entry name" value="RCC1/BLIP-II"/>
</dbReference>
<feature type="repeat" description="RCC1" evidence="2">
    <location>
        <begin position="537"/>
        <end position="592"/>
    </location>
</feature>
<comment type="caution">
    <text evidence="6">The sequence shown here is derived from an EMBL/GenBank/DDBJ whole genome shotgun (WGS) entry which is preliminary data.</text>
</comment>
<feature type="repeat" description="RCC1" evidence="2">
    <location>
        <begin position="431"/>
        <end position="474"/>
    </location>
</feature>
<reference evidence="6 7" key="1">
    <citation type="submission" date="2019-07" db="EMBL/GenBank/DDBJ databases">
        <title>De Novo Assembly of kiwifruit Actinidia rufa.</title>
        <authorList>
            <person name="Sugita-Konishi S."/>
            <person name="Sato K."/>
            <person name="Mori E."/>
            <person name="Abe Y."/>
            <person name="Kisaki G."/>
            <person name="Hamano K."/>
            <person name="Suezawa K."/>
            <person name="Otani M."/>
            <person name="Fukuda T."/>
            <person name="Manabe T."/>
            <person name="Gomi K."/>
            <person name="Tabuchi M."/>
            <person name="Akimitsu K."/>
            <person name="Kataoka I."/>
        </authorList>
    </citation>
    <scope>NUCLEOTIDE SEQUENCE [LARGE SCALE GENOMIC DNA]</scope>
    <source>
        <strain evidence="7">cv. Fuchu</strain>
    </source>
</reference>
<dbReference type="Gene3D" id="2.130.10.30">
    <property type="entry name" value="Regulator of chromosome condensation 1/beta-lactamase-inhibitor protein II"/>
    <property type="match status" value="2"/>
</dbReference>
<evidence type="ECO:0000256" key="1">
    <source>
        <dbReference type="ARBA" id="ARBA00022737"/>
    </source>
</evidence>
<dbReference type="InterPro" id="IPR008930">
    <property type="entry name" value="Terpenoid_cyclase/PrenylTrfase"/>
</dbReference>
<dbReference type="Pfam" id="PF25390">
    <property type="entry name" value="WD40_RLD"/>
    <property type="match status" value="1"/>
</dbReference>
<dbReference type="PROSITE" id="PS50012">
    <property type="entry name" value="RCC1_3"/>
    <property type="match status" value="6"/>
</dbReference>
<dbReference type="SUPFAM" id="SSF48239">
    <property type="entry name" value="Terpenoid cyclases/Protein prenyltransferases"/>
    <property type="match status" value="1"/>
</dbReference>
<dbReference type="GO" id="GO:0005737">
    <property type="term" value="C:cytoplasm"/>
    <property type="evidence" value="ECO:0007669"/>
    <property type="project" value="TreeGrafter"/>
</dbReference>
<dbReference type="PROSITE" id="PS00626">
    <property type="entry name" value="RCC1_2"/>
    <property type="match status" value="2"/>
</dbReference>
<dbReference type="Gene3D" id="1.50.10.20">
    <property type="match status" value="1"/>
</dbReference>
<feature type="repeat" description="RCC1" evidence="2">
    <location>
        <begin position="475"/>
        <end position="536"/>
    </location>
</feature>
<feature type="repeat" description="RCC1" evidence="2">
    <location>
        <begin position="322"/>
        <end position="373"/>
    </location>
</feature>
<dbReference type="InterPro" id="IPR058923">
    <property type="entry name" value="RCC1-like_dom"/>
</dbReference>
<dbReference type="Proteomes" id="UP000585474">
    <property type="component" value="Unassembled WGS sequence"/>
</dbReference>
<gene>
    <name evidence="6" type="ORF">Acr_06g0003470</name>
</gene>